<dbReference type="AlphaFoldDB" id="A0A139AFA3"/>
<keyword evidence="3" id="KW-1185">Reference proteome</keyword>
<evidence type="ECO:0000256" key="1">
    <source>
        <dbReference type="SAM" id="MobiDB-lite"/>
    </source>
</evidence>
<organism evidence="2 3">
    <name type="scientific">Gonapodya prolifera (strain JEL478)</name>
    <name type="common">Monoblepharis prolifera</name>
    <dbReference type="NCBI Taxonomy" id="1344416"/>
    <lineage>
        <taxon>Eukaryota</taxon>
        <taxon>Fungi</taxon>
        <taxon>Fungi incertae sedis</taxon>
        <taxon>Chytridiomycota</taxon>
        <taxon>Chytridiomycota incertae sedis</taxon>
        <taxon>Monoblepharidomycetes</taxon>
        <taxon>Monoblepharidales</taxon>
        <taxon>Gonapodyaceae</taxon>
        <taxon>Gonapodya</taxon>
    </lineage>
</organism>
<sequence>MLVTQHLHHGQPQLLGWTGKLGLQSHHGRKRSDIDILTTSSRAHRTRGLQLLARCPVELLGRIMIHSVRLARADGTGEALKMFKSLSTVNWKFHSVTYGTVVLARCATLIWGVTGALEHCIRYYPRFNLTLAQVFITLTLERRASFDPSKPAIPRHLLQKMFQSRHLPASRDDMAMLYRGRTDVPRRVFTPEPRWFVPYASAEEAHRIYTLLVEDYGRAVYGDGTEAQKPWWGTDDIDDAVGLARELEQVDVTNLDETRRLRDRLEFLVDGCALPMQKLAGQYQRVLLFYSATLTPPRHVRKNRIARVLLQNGMTPKNLQAPAYSHRSFSDLLLRLFRCSRLTHAGFWPIVRDRFLPFVNHLHQFWAVELDPHEILCTSLIFAFAGRDGAQQRVSEVLLNLLNCGLNVPTTRRLFMESSFGWCLSSGVGSGRREEQTLESIVHDIRKVQSTFLRSVIASIAFDVDDGVAMDLNGWCGLWTCETTRGSIDSLASAGIMHADLYLEGGLLCRPFLPSAVLDAICVIVEQKSRPATSQRRMHSASWLAMGRRLSSTAISEEHMEVRALGHGLGLERPLGGSGPASKKKRSKSSRLSQIWTGLVKRASTL</sequence>
<evidence type="ECO:0000313" key="3">
    <source>
        <dbReference type="Proteomes" id="UP000070544"/>
    </source>
</evidence>
<protein>
    <submittedName>
        <fullName evidence="2">Uncharacterized protein</fullName>
    </submittedName>
</protein>
<reference evidence="2 3" key="1">
    <citation type="journal article" date="2015" name="Genome Biol. Evol.">
        <title>Phylogenomic analyses indicate that early fungi evolved digesting cell walls of algal ancestors of land plants.</title>
        <authorList>
            <person name="Chang Y."/>
            <person name="Wang S."/>
            <person name="Sekimoto S."/>
            <person name="Aerts A.L."/>
            <person name="Choi C."/>
            <person name="Clum A."/>
            <person name="LaButti K.M."/>
            <person name="Lindquist E.A."/>
            <person name="Yee Ngan C."/>
            <person name="Ohm R.A."/>
            <person name="Salamov A.A."/>
            <person name="Grigoriev I.V."/>
            <person name="Spatafora J.W."/>
            <person name="Berbee M.L."/>
        </authorList>
    </citation>
    <scope>NUCLEOTIDE SEQUENCE [LARGE SCALE GENOMIC DNA]</scope>
    <source>
        <strain evidence="2 3">JEL478</strain>
    </source>
</reference>
<gene>
    <name evidence="2" type="ORF">M427DRAFT_69889</name>
</gene>
<feature type="region of interest" description="Disordered" evidence="1">
    <location>
        <begin position="571"/>
        <end position="592"/>
    </location>
</feature>
<dbReference type="EMBL" id="KQ965761">
    <property type="protein sequence ID" value="KXS15502.1"/>
    <property type="molecule type" value="Genomic_DNA"/>
</dbReference>
<dbReference type="Proteomes" id="UP000070544">
    <property type="component" value="Unassembled WGS sequence"/>
</dbReference>
<name>A0A139AFA3_GONPJ</name>
<dbReference type="OrthoDB" id="10601457at2759"/>
<accession>A0A139AFA3</accession>
<evidence type="ECO:0000313" key="2">
    <source>
        <dbReference type="EMBL" id="KXS15502.1"/>
    </source>
</evidence>
<proteinExistence type="predicted"/>